<dbReference type="GO" id="GO:0016491">
    <property type="term" value="F:oxidoreductase activity"/>
    <property type="evidence" value="ECO:0007669"/>
    <property type="project" value="UniProtKB-KW"/>
</dbReference>
<dbReference type="RefSeq" id="WP_312868718.1">
    <property type="nucleotide sequence ID" value="NZ_WMBA01000058.1"/>
</dbReference>
<dbReference type="CDD" id="cd05233">
    <property type="entry name" value="SDR_c"/>
    <property type="match status" value="1"/>
</dbReference>
<sequence>MIAPADRIGLVTGAGSGIGRATALEFAHTGAKVAVLDINAEAAAATASAIANAGGSAIAVQVDIGDDGSVKAAVENVVTTYGRLDFAVNNAGVPSFHRQLDEMTVDESARVVHVNLVGTFLCLKYELAVLSDAGAIVNVASSGGLHSMPNAPAYVASKHGIVGLTKAAARDYASRQIRVNSLCPGATQTPFFESIATGTSMAANAAAATPLGRVAQPEEVAAAAVWLCSPAASYLTGIALPLDGGRWQ</sequence>
<dbReference type="AlphaFoldDB" id="A0A6N7Z8P9"/>
<dbReference type="PROSITE" id="PS00061">
    <property type="entry name" value="ADH_SHORT"/>
    <property type="match status" value="1"/>
</dbReference>
<dbReference type="Proteomes" id="UP000440096">
    <property type="component" value="Unassembled WGS sequence"/>
</dbReference>
<reference evidence="3 4" key="1">
    <citation type="submission" date="2019-11" db="EMBL/GenBank/DDBJ databases">
        <title>Draft genome of Amycolatopsis RM579.</title>
        <authorList>
            <person name="Duangmal K."/>
            <person name="Mingma R."/>
        </authorList>
    </citation>
    <scope>NUCLEOTIDE SEQUENCE [LARGE SCALE GENOMIC DNA]</scope>
    <source>
        <strain evidence="3 4">RM579</strain>
    </source>
</reference>
<organism evidence="3 4">
    <name type="scientific">Amycolatopsis pithecellobii</name>
    <dbReference type="NCBI Taxonomy" id="664692"/>
    <lineage>
        <taxon>Bacteria</taxon>
        <taxon>Bacillati</taxon>
        <taxon>Actinomycetota</taxon>
        <taxon>Actinomycetes</taxon>
        <taxon>Pseudonocardiales</taxon>
        <taxon>Pseudonocardiaceae</taxon>
        <taxon>Amycolatopsis</taxon>
    </lineage>
</organism>
<accession>A0A6N7Z8P9</accession>
<dbReference type="InterPro" id="IPR020904">
    <property type="entry name" value="Sc_DH/Rdtase_CS"/>
</dbReference>
<comment type="similarity">
    <text evidence="1">Belongs to the short-chain dehydrogenases/reductases (SDR) family.</text>
</comment>
<evidence type="ECO:0000256" key="1">
    <source>
        <dbReference type="ARBA" id="ARBA00006484"/>
    </source>
</evidence>
<keyword evidence="2" id="KW-0560">Oxidoreductase</keyword>
<evidence type="ECO:0000313" key="3">
    <source>
        <dbReference type="EMBL" id="MTD58000.1"/>
    </source>
</evidence>
<dbReference type="EMBL" id="WMBA01000058">
    <property type="protein sequence ID" value="MTD58000.1"/>
    <property type="molecule type" value="Genomic_DNA"/>
</dbReference>
<dbReference type="Pfam" id="PF13561">
    <property type="entry name" value="adh_short_C2"/>
    <property type="match status" value="1"/>
</dbReference>
<dbReference type="InterPro" id="IPR036291">
    <property type="entry name" value="NAD(P)-bd_dom_sf"/>
</dbReference>
<keyword evidence="4" id="KW-1185">Reference proteome</keyword>
<evidence type="ECO:0000313" key="4">
    <source>
        <dbReference type="Proteomes" id="UP000440096"/>
    </source>
</evidence>
<gene>
    <name evidence="3" type="ORF">GKO32_29070</name>
</gene>
<comment type="caution">
    <text evidence="3">The sequence shown here is derived from an EMBL/GenBank/DDBJ whole genome shotgun (WGS) entry which is preliminary data.</text>
</comment>
<dbReference type="PRINTS" id="PR00080">
    <property type="entry name" value="SDRFAMILY"/>
</dbReference>
<protein>
    <submittedName>
        <fullName evidence="3">SDR family oxidoreductase</fullName>
    </submittedName>
</protein>
<evidence type="ECO:0000256" key="2">
    <source>
        <dbReference type="ARBA" id="ARBA00023002"/>
    </source>
</evidence>
<dbReference type="FunFam" id="3.40.50.720:FF:000084">
    <property type="entry name" value="Short-chain dehydrogenase reductase"/>
    <property type="match status" value="1"/>
</dbReference>
<dbReference type="SUPFAM" id="SSF51735">
    <property type="entry name" value="NAD(P)-binding Rossmann-fold domains"/>
    <property type="match status" value="1"/>
</dbReference>
<dbReference type="PANTHER" id="PTHR24321">
    <property type="entry name" value="DEHYDROGENASES, SHORT CHAIN"/>
    <property type="match status" value="1"/>
</dbReference>
<dbReference type="PRINTS" id="PR00081">
    <property type="entry name" value="GDHRDH"/>
</dbReference>
<dbReference type="Gene3D" id="3.40.50.720">
    <property type="entry name" value="NAD(P)-binding Rossmann-like Domain"/>
    <property type="match status" value="1"/>
</dbReference>
<name>A0A6N7Z8P9_9PSEU</name>
<dbReference type="InterPro" id="IPR002347">
    <property type="entry name" value="SDR_fam"/>
</dbReference>
<dbReference type="NCBIfam" id="NF005559">
    <property type="entry name" value="PRK07231.1"/>
    <property type="match status" value="1"/>
</dbReference>
<proteinExistence type="inferred from homology"/>
<dbReference type="PANTHER" id="PTHR24321:SF8">
    <property type="entry name" value="ESTRADIOL 17-BETA-DEHYDROGENASE 8-RELATED"/>
    <property type="match status" value="1"/>
</dbReference>